<proteinExistence type="predicted"/>
<name>A0A6C0C8Z5_9ZZZZ</name>
<protein>
    <recommendedName>
        <fullName evidence="2">Cullin family profile domain-containing protein</fullName>
    </recommendedName>
</protein>
<dbReference type="SUPFAM" id="SSF75632">
    <property type="entry name" value="Cullin homology domain"/>
    <property type="match status" value="1"/>
</dbReference>
<evidence type="ECO:0008006" key="2">
    <source>
        <dbReference type="Google" id="ProtNLM"/>
    </source>
</evidence>
<dbReference type="AlphaFoldDB" id="A0A6C0C8Z5"/>
<organism evidence="1">
    <name type="scientific">viral metagenome</name>
    <dbReference type="NCBI Taxonomy" id="1070528"/>
    <lineage>
        <taxon>unclassified sequences</taxon>
        <taxon>metagenomes</taxon>
        <taxon>organismal metagenomes</taxon>
    </lineage>
</organism>
<dbReference type="Gene3D" id="3.30.230.130">
    <property type="entry name" value="Cullin, Chain C, Domain 2"/>
    <property type="match status" value="1"/>
</dbReference>
<evidence type="ECO:0000313" key="1">
    <source>
        <dbReference type="EMBL" id="QHT00205.1"/>
    </source>
</evidence>
<sequence length="464" mass="54888">METFDLKINNSAMDVITYLTDDPHSFLRNIFQDILYQRPLNANYNYSDAQESSDDIIKLLTQTVKQKTGMIQKTINYEKISLSFYVQIWKQYCAFMNELTIFVRDRHIDLIELSSYAYTQIFVDDIILFVIRPNNKTFIDCLFESVSAFIKTSTFEQEYFVENFFDFLMSLIFFKDDPRLDLNKMIYDLTTLPQILEILCCQIHTYLMEIRNDAAILDNPKYYMMQPYDIKNRNISTATMILDLLCAHVFNKDIDQRNRFAVIYTNYLQLRITTPKYDNLDLEIMLAEKIWNRKNLAIVDIQNSLNTKYSYNADVKLNPLLLKKDNWIVDDVKLAINYPVKIKYHLDQISSHFPKDNINWQPTLGVFKFKTILGIRDVTITCNFLQAIALAYFDEQIEKIFTVQDFAAYTRINIALAFKIFESLYESYIIICNDESSLQYILNDQYNGVEKLDIRPIFVKVFEK</sequence>
<dbReference type="InterPro" id="IPR036317">
    <property type="entry name" value="Cullin_homology_sf"/>
</dbReference>
<reference evidence="1" key="1">
    <citation type="journal article" date="2020" name="Nature">
        <title>Giant virus diversity and host interactions through global metagenomics.</title>
        <authorList>
            <person name="Schulz F."/>
            <person name="Roux S."/>
            <person name="Paez-Espino D."/>
            <person name="Jungbluth S."/>
            <person name="Walsh D.A."/>
            <person name="Denef V.J."/>
            <person name="McMahon K.D."/>
            <person name="Konstantinidis K.T."/>
            <person name="Eloe-Fadrosh E.A."/>
            <person name="Kyrpides N.C."/>
            <person name="Woyke T."/>
        </authorList>
    </citation>
    <scope>NUCLEOTIDE SEQUENCE</scope>
    <source>
        <strain evidence="1">GVMAG-M-3300020192-26</strain>
    </source>
</reference>
<accession>A0A6C0C8Z5</accession>
<dbReference type="EMBL" id="MN739353">
    <property type="protein sequence ID" value="QHT00205.1"/>
    <property type="molecule type" value="Genomic_DNA"/>
</dbReference>